<dbReference type="Proteomes" id="UP000248014">
    <property type="component" value="Unassembled WGS sequence"/>
</dbReference>
<dbReference type="RefSeq" id="WP_167398511.1">
    <property type="nucleotide sequence ID" value="NZ_QJJM01000008.1"/>
</dbReference>
<keyword evidence="1" id="KW-0805">Transcription regulation</keyword>
<dbReference type="EMBL" id="QJJM01000008">
    <property type="protein sequence ID" value="PXW74345.1"/>
    <property type="molecule type" value="Genomic_DNA"/>
</dbReference>
<gene>
    <name evidence="5" type="ORF">C7451_1086</name>
</gene>
<keyword evidence="3" id="KW-0804">Transcription</keyword>
<evidence type="ECO:0000313" key="5">
    <source>
        <dbReference type="EMBL" id="PXW74345.1"/>
    </source>
</evidence>
<evidence type="ECO:0000256" key="1">
    <source>
        <dbReference type="ARBA" id="ARBA00023015"/>
    </source>
</evidence>
<dbReference type="InterPro" id="IPR005143">
    <property type="entry name" value="TF_LuxR_autoind-bd_dom"/>
</dbReference>
<comment type="caution">
    <text evidence="5">The sequence shown here is derived from an EMBL/GenBank/DDBJ whole genome shotgun (WGS) entry which is preliminary data.</text>
</comment>
<reference evidence="5 6" key="1">
    <citation type="submission" date="2018-05" db="EMBL/GenBank/DDBJ databases">
        <title>Genomic Encyclopedia of Type Strains, Phase IV (KMG-IV): sequencing the most valuable type-strain genomes for metagenomic binning, comparative biology and taxonomic classification.</title>
        <authorList>
            <person name="Goeker M."/>
        </authorList>
    </citation>
    <scope>NUCLEOTIDE SEQUENCE [LARGE SCALE GENOMIC DNA]</scope>
    <source>
        <strain evidence="5 6">DSM 3183</strain>
    </source>
</reference>
<dbReference type="PROSITE" id="PS50043">
    <property type="entry name" value="HTH_LUXR_2"/>
    <property type="match status" value="1"/>
</dbReference>
<dbReference type="InterPro" id="IPR000792">
    <property type="entry name" value="Tscrpt_reg_LuxR_C"/>
</dbReference>
<evidence type="ECO:0000256" key="3">
    <source>
        <dbReference type="ARBA" id="ARBA00023163"/>
    </source>
</evidence>
<dbReference type="Pfam" id="PF00196">
    <property type="entry name" value="GerE"/>
    <property type="match status" value="1"/>
</dbReference>
<dbReference type="SMART" id="SM00421">
    <property type="entry name" value="HTH_LUXR"/>
    <property type="match status" value="1"/>
</dbReference>
<dbReference type="Gene3D" id="3.30.450.80">
    <property type="entry name" value="Transcription factor LuxR-like, autoinducer-binding domain"/>
    <property type="match status" value="1"/>
</dbReference>
<keyword evidence="2" id="KW-0238">DNA-binding</keyword>
<sequence length="250" mass="27765">MPEFDHVERASRALEDVSTLEDLLAVLADAAAPFGFAHAALARHVHLQSGLMEPEMVTNYPKAWHDLFERRDYGLTSPVLAACQRHGGAIRWTDLETIIPLTRIQREYLDEMRKLGLGSGCTIASHMPDRPTISVHFVVKDGAPLEPRPFMLAILLGIAAGQQARTLWQSQLPQAQVANDERLSPRQVDCVKLVARGMTSWEIAAVLGISDQTVSEYLTDARRRLGVSNRAQLVLKSLKLGYFTLDDVTE</sequence>
<evidence type="ECO:0000256" key="2">
    <source>
        <dbReference type="ARBA" id="ARBA00023125"/>
    </source>
</evidence>
<dbReference type="PRINTS" id="PR00038">
    <property type="entry name" value="HTHLUXR"/>
</dbReference>
<dbReference type="InterPro" id="IPR016032">
    <property type="entry name" value="Sig_transdc_resp-reg_C-effctor"/>
</dbReference>
<keyword evidence="6" id="KW-1185">Reference proteome</keyword>
<dbReference type="SUPFAM" id="SSF75516">
    <property type="entry name" value="Pheromone-binding domain of LuxR-like quorum-sensing transcription factors"/>
    <property type="match status" value="1"/>
</dbReference>
<evidence type="ECO:0000259" key="4">
    <source>
        <dbReference type="PROSITE" id="PS50043"/>
    </source>
</evidence>
<dbReference type="GO" id="GO:0006355">
    <property type="term" value="P:regulation of DNA-templated transcription"/>
    <property type="evidence" value="ECO:0007669"/>
    <property type="project" value="InterPro"/>
</dbReference>
<dbReference type="SUPFAM" id="SSF46894">
    <property type="entry name" value="C-terminal effector domain of the bipartite response regulators"/>
    <property type="match status" value="1"/>
</dbReference>
<dbReference type="InterPro" id="IPR036388">
    <property type="entry name" value="WH-like_DNA-bd_sf"/>
</dbReference>
<dbReference type="Pfam" id="PF03472">
    <property type="entry name" value="Autoind_bind"/>
    <property type="match status" value="1"/>
</dbReference>
<name>A0A2V3V284_9SPHN</name>
<dbReference type="PANTHER" id="PTHR44688:SF16">
    <property type="entry name" value="DNA-BINDING TRANSCRIPTIONAL ACTIVATOR DEVR_DOSR"/>
    <property type="match status" value="1"/>
</dbReference>
<protein>
    <submittedName>
        <fullName evidence="5">Regulatory LuxR family protein</fullName>
    </submittedName>
</protein>
<feature type="domain" description="HTH luxR-type" evidence="4">
    <location>
        <begin position="176"/>
        <end position="241"/>
    </location>
</feature>
<accession>A0A2V3V284</accession>
<dbReference type="Gene3D" id="1.10.10.10">
    <property type="entry name" value="Winged helix-like DNA-binding domain superfamily/Winged helix DNA-binding domain"/>
    <property type="match status" value="1"/>
</dbReference>
<dbReference type="GO" id="GO:0003677">
    <property type="term" value="F:DNA binding"/>
    <property type="evidence" value="ECO:0007669"/>
    <property type="project" value="UniProtKB-KW"/>
</dbReference>
<dbReference type="InterPro" id="IPR036693">
    <property type="entry name" value="TF_LuxR_autoind-bd_dom_sf"/>
</dbReference>
<dbReference type="CDD" id="cd06170">
    <property type="entry name" value="LuxR_C_like"/>
    <property type="match status" value="1"/>
</dbReference>
<dbReference type="PANTHER" id="PTHR44688">
    <property type="entry name" value="DNA-BINDING TRANSCRIPTIONAL ACTIVATOR DEVR_DOSR"/>
    <property type="match status" value="1"/>
</dbReference>
<organism evidence="5 6">
    <name type="scientific">Blastomonas natatoria</name>
    <dbReference type="NCBI Taxonomy" id="34015"/>
    <lineage>
        <taxon>Bacteria</taxon>
        <taxon>Pseudomonadati</taxon>
        <taxon>Pseudomonadota</taxon>
        <taxon>Alphaproteobacteria</taxon>
        <taxon>Sphingomonadales</taxon>
        <taxon>Sphingomonadaceae</taxon>
        <taxon>Blastomonas</taxon>
    </lineage>
</organism>
<dbReference type="AlphaFoldDB" id="A0A2V3V284"/>
<proteinExistence type="predicted"/>
<evidence type="ECO:0000313" key="6">
    <source>
        <dbReference type="Proteomes" id="UP000248014"/>
    </source>
</evidence>